<dbReference type="Gene3D" id="3.30.420.10">
    <property type="entry name" value="Ribonuclease H-like superfamily/Ribonuclease H"/>
    <property type="match status" value="1"/>
</dbReference>
<evidence type="ECO:0000256" key="3">
    <source>
        <dbReference type="ARBA" id="ARBA00022722"/>
    </source>
</evidence>
<organism evidence="8">
    <name type="scientific">Homo sapiens</name>
    <name type="common">Human</name>
    <dbReference type="NCBI Taxonomy" id="9606"/>
    <lineage>
        <taxon>Eukaryota</taxon>
        <taxon>Metazoa</taxon>
        <taxon>Chordata</taxon>
        <taxon>Craniata</taxon>
        <taxon>Vertebrata</taxon>
        <taxon>Euteleostomi</taxon>
        <taxon>Mammalia</taxon>
        <taxon>Eutheria</taxon>
        <taxon>Euarchontoglires</taxon>
        <taxon>Primates</taxon>
        <taxon>Haplorrhini</taxon>
        <taxon>Catarrhini</taxon>
        <taxon>Hominidae</taxon>
        <taxon>Homo</taxon>
    </lineage>
</organism>
<evidence type="ECO:0000256" key="1">
    <source>
        <dbReference type="ARBA" id="ARBA00022679"/>
    </source>
</evidence>
<evidence type="ECO:0000256" key="4">
    <source>
        <dbReference type="ARBA" id="ARBA00022759"/>
    </source>
</evidence>
<dbReference type="EMBL" id="AK131330">
    <property type="protein sequence ID" value="BAD18490.1"/>
    <property type="molecule type" value="mRNA"/>
</dbReference>
<keyword evidence="1" id="KW-0808">Transferase</keyword>
<sequence length="153" mass="17772">MPRLPAHRHIPSFNPRGWEPNKLWQTDVTHIPEFGKLRYVHVSIDLISANALPGESTGYVTKHLLLTFAFMGQPTKIKTNNDLAYASSQFQQFCHMWNIQHSTGIPYNPQGQAIVECAHSTLKNMLKKQKRGVWVRTLQHYWHKPYLPLIFKI</sequence>
<proteinExistence type="evidence at transcript level"/>
<dbReference type="SUPFAM" id="SSF53098">
    <property type="entry name" value="Ribonuclease H-like"/>
    <property type="match status" value="1"/>
</dbReference>
<dbReference type="InterPro" id="IPR001584">
    <property type="entry name" value="Integrase_cat-core"/>
</dbReference>
<dbReference type="PROSITE" id="PS50994">
    <property type="entry name" value="INTEGRASE"/>
    <property type="match status" value="1"/>
</dbReference>
<reference evidence="8" key="1">
    <citation type="submission" date="2004-03" db="EMBL/GenBank/DDBJ databases">
        <title>NEDO human cDNA sequencing project.</title>
        <authorList>
            <person name="Suzuki O."/>
            <person name="Sasaki N."/>
            <person name="Aotsuka S."/>
            <person name="Shoji T."/>
            <person name="Ichihara T."/>
            <person name="Shiohata N."/>
            <person name="Matsumoto K."/>
            <person name="Hirano M."/>
            <person name="Sano S."/>
            <person name="Nomura R."/>
            <person name="Yoshikawa Y."/>
            <person name="Matsumura Y."/>
            <person name="Moriya S."/>
            <person name="Chiba E."/>
            <person name="Momiyama H."/>
            <person name="Onogawa S."/>
            <person name="Kaeriyama S."/>
            <person name="Satoh N."/>
            <person name="Matsunawa H."/>
            <person name="Takahashi E."/>
            <person name="Kataoka R."/>
            <person name="Kuga N."/>
            <person name="Kuroda A."/>
            <person name="Satoh I."/>
            <person name="Kamata K."/>
            <person name="Takami S."/>
            <person name="Terashima Y."/>
            <person name="Watanabe M."/>
            <person name="Sugiyama T."/>
            <person name="Irie R."/>
            <person name="Otsuki T."/>
            <person name="Sato H."/>
            <person name="Wakamatsu A."/>
            <person name="Ishii S."/>
            <person name="Yamamoto J."/>
            <person name="Isono Y."/>
            <person name="Kawai-Hio Y."/>
            <person name="Saito K."/>
            <person name="Nishikawa T."/>
            <person name="Kimura K."/>
            <person name="Yamashita H."/>
            <person name="Matsuo K."/>
            <person name="Nakamura Y."/>
            <person name="Sekine M."/>
            <person name="Kikuchi H."/>
            <person name="Kanda K."/>
            <person name="Wagatsuma M."/>
            <person name="Murakawa K."/>
            <person name="Kanehori K."/>
            <person name="Takahashi-Fujii A."/>
            <person name="Oshima A."/>
            <person name="Sugiyama A."/>
            <person name="Kawakami B."/>
            <person name="Suzuki Y."/>
            <person name="Sugano S."/>
            <person name="Nagahari K."/>
            <person name="Masuho Y."/>
            <person name="Nagai K."/>
            <person name="Isogai T."/>
        </authorList>
    </citation>
    <scope>NUCLEOTIDE SEQUENCE</scope>
    <source>
        <tissue evidence="8">Testis</tissue>
    </source>
</reference>
<dbReference type="Pfam" id="PF00665">
    <property type="entry name" value="rve"/>
    <property type="match status" value="1"/>
</dbReference>
<dbReference type="PANTHER" id="PTHR41694:SF3">
    <property type="entry name" value="RNA-DIRECTED DNA POLYMERASE-RELATED"/>
    <property type="match status" value="1"/>
</dbReference>
<keyword evidence="2" id="KW-0548">Nucleotidyltransferase</keyword>
<dbReference type="GO" id="GO:0015074">
    <property type="term" value="P:DNA integration"/>
    <property type="evidence" value="ECO:0007669"/>
    <property type="project" value="InterPro"/>
</dbReference>
<dbReference type="InterPro" id="IPR012337">
    <property type="entry name" value="RNaseH-like_sf"/>
</dbReference>
<keyword evidence="6" id="KW-0695">RNA-directed DNA polymerase</keyword>
<dbReference type="AlphaFoldDB" id="Q6ZN85"/>
<evidence type="ECO:0000313" key="8">
    <source>
        <dbReference type="EMBL" id="BAD18490.1"/>
    </source>
</evidence>
<accession>Q6ZN85</accession>
<protein>
    <submittedName>
        <fullName evidence="8">cDNA FLJ16337 fis, clone TESTI1000266</fullName>
    </submittedName>
</protein>
<dbReference type="GO" id="GO:0003676">
    <property type="term" value="F:nucleic acid binding"/>
    <property type="evidence" value="ECO:0007669"/>
    <property type="project" value="InterPro"/>
</dbReference>
<keyword evidence="5" id="KW-0378">Hydrolase</keyword>
<dbReference type="GO" id="GO:0016787">
    <property type="term" value="F:hydrolase activity"/>
    <property type="evidence" value="ECO:0007669"/>
    <property type="project" value="UniProtKB-KW"/>
</dbReference>
<dbReference type="GO" id="GO:0004519">
    <property type="term" value="F:endonuclease activity"/>
    <property type="evidence" value="ECO:0007669"/>
    <property type="project" value="UniProtKB-KW"/>
</dbReference>
<evidence type="ECO:0000256" key="6">
    <source>
        <dbReference type="ARBA" id="ARBA00022918"/>
    </source>
</evidence>
<evidence type="ECO:0000256" key="2">
    <source>
        <dbReference type="ARBA" id="ARBA00022695"/>
    </source>
</evidence>
<evidence type="ECO:0000256" key="5">
    <source>
        <dbReference type="ARBA" id="ARBA00022801"/>
    </source>
</evidence>
<dbReference type="InterPro" id="IPR036397">
    <property type="entry name" value="RNaseH_sf"/>
</dbReference>
<keyword evidence="3" id="KW-0540">Nuclease</keyword>
<feature type="domain" description="Integrase catalytic" evidence="7">
    <location>
        <begin position="16"/>
        <end position="153"/>
    </location>
</feature>
<dbReference type="PANTHER" id="PTHR41694">
    <property type="entry name" value="ENDOGENOUS RETROVIRUS GROUP K MEMBER POL PROTEIN"/>
    <property type="match status" value="1"/>
</dbReference>
<name>Q6ZN85_HUMAN</name>
<evidence type="ECO:0000259" key="7">
    <source>
        <dbReference type="PROSITE" id="PS50994"/>
    </source>
</evidence>
<dbReference type="GO" id="GO:0003964">
    <property type="term" value="F:RNA-directed DNA polymerase activity"/>
    <property type="evidence" value="ECO:0007669"/>
    <property type="project" value="UniProtKB-KW"/>
</dbReference>
<keyword evidence="4" id="KW-0255">Endonuclease</keyword>